<reference evidence="5" key="1">
    <citation type="journal article" date="2021" name="PeerJ">
        <title>Extensive microbial diversity within the chicken gut microbiome revealed by metagenomics and culture.</title>
        <authorList>
            <person name="Gilroy R."/>
            <person name="Ravi A."/>
            <person name="Getino M."/>
            <person name="Pursley I."/>
            <person name="Horton D.L."/>
            <person name="Alikhan N.F."/>
            <person name="Baker D."/>
            <person name="Gharbi K."/>
            <person name="Hall N."/>
            <person name="Watson M."/>
            <person name="Adriaenssens E.M."/>
            <person name="Foster-Nyarko E."/>
            <person name="Jarju S."/>
            <person name="Secka A."/>
            <person name="Antonio M."/>
            <person name="Oren A."/>
            <person name="Chaudhuri R.R."/>
            <person name="La Ragione R."/>
            <person name="Hildebrand F."/>
            <person name="Pallen M.J."/>
        </authorList>
    </citation>
    <scope>NUCLEOTIDE SEQUENCE</scope>
    <source>
        <strain evidence="5">742</strain>
    </source>
</reference>
<evidence type="ECO:0000259" key="4">
    <source>
        <dbReference type="PROSITE" id="PS51459"/>
    </source>
</evidence>
<feature type="domain" description="Fido" evidence="4">
    <location>
        <begin position="100"/>
        <end position="243"/>
    </location>
</feature>
<evidence type="ECO:0000313" key="5">
    <source>
        <dbReference type="EMBL" id="MBU3820010.1"/>
    </source>
</evidence>
<feature type="site" description="Important for autoinhibition of adenylyltransferase activity" evidence="3">
    <location>
        <position position="56"/>
    </location>
</feature>
<dbReference type="PANTHER" id="PTHR13504">
    <property type="entry name" value="FIDO DOMAIN-CONTAINING PROTEIN DDB_G0283145"/>
    <property type="match status" value="1"/>
</dbReference>
<keyword evidence="2" id="KW-0067">ATP-binding</keyword>
<dbReference type="Pfam" id="PF02661">
    <property type="entry name" value="Fic"/>
    <property type="match status" value="1"/>
</dbReference>
<protein>
    <submittedName>
        <fullName evidence="5">Fic family protein</fullName>
    </submittedName>
</protein>
<proteinExistence type="predicted"/>
<dbReference type="PANTHER" id="PTHR13504:SF38">
    <property type="entry name" value="FIDO DOMAIN-CONTAINING PROTEIN"/>
    <property type="match status" value="1"/>
</dbReference>
<evidence type="ECO:0000256" key="3">
    <source>
        <dbReference type="PIRSR" id="PIRSR640198-3"/>
    </source>
</evidence>
<evidence type="ECO:0000313" key="6">
    <source>
        <dbReference type="Proteomes" id="UP000824178"/>
    </source>
</evidence>
<dbReference type="PROSITE" id="PS51459">
    <property type="entry name" value="FIDO"/>
    <property type="match status" value="1"/>
</dbReference>
<sequence>MYNQKPPFEITDEILSDVVEIGELVGRIGSVSDLSASPRLRRENRIKTIYSSLAIEQNTLSLGQVTAVLSGKRVLAPPKDIAEVKNAYEIYEHLAAMDPYSVQDLLAAHGVMMRGLTEEAGAFRARPVGVVDSRGNILHFGTLPEYVPALMEELMEWTKTSSLPVLIKSCVFHYEFELIHPFSDGNGRMGRLWHTLLLSRWNPLFAWLPVESIIHDHQQEYYQAINASNAEGESTRFLSFMLRIIKEALSQTVPLPGGAPASRQTRKELRWAVIEQYLLGVSAIRNSDVQRLCGVSSATANRILGELCKEGKLEKVRVGLYWSYRRPGE</sequence>
<feature type="active site" evidence="1">
    <location>
        <position position="180"/>
    </location>
</feature>
<dbReference type="GO" id="GO:0005524">
    <property type="term" value="F:ATP binding"/>
    <property type="evidence" value="ECO:0007669"/>
    <property type="project" value="UniProtKB-KW"/>
</dbReference>
<feature type="binding site" evidence="2">
    <location>
        <begin position="221"/>
        <end position="222"/>
    </location>
    <ligand>
        <name>ATP</name>
        <dbReference type="ChEBI" id="CHEBI:30616"/>
    </ligand>
</feature>
<dbReference type="Gene3D" id="1.10.10.10">
    <property type="entry name" value="Winged helix-like DNA-binding domain superfamily/Winged helix DNA-binding domain"/>
    <property type="match status" value="1"/>
</dbReference>
<dbReference type="AlphaFoldDB" id="A0A9E2KL78"/>
<feature type="binding site" evidence="2">
    <location>
        <begin position="130"/>
        <end position="139"/>
    </location>
    <ligand>
        <name>ATP</name>
        <dbReference type="ChEBI" id="CHEBI:30616"/>
    </ligand>
</feature>
<keyword evidence="2" id="KW-0547">Nucleotide-binding</keyword>
<feature type="binding site" evidence="2">
    <location>
        <position position="229"/>
    </location>
    <ligand>
        <name>ATP</name>
        <dbReference type="ChEBI" id="CHEBI:30616"/>
    </ligand>
</feature>
<name>A0A9E2KL78_9FIRM</name>
<evidence type="ECO:0000256" key="1">
    <source>
        <dbReference type="PIRSR" id="PIRSR640198-1"/>
    </source>
</evidence>
<organism evidence="5 6">
    <name type="scientific">Candidatus Faecalibacterium intestinavium</name>
    <dbReference type="NCBI Taxonomy" id="2838580"/>
    <lineage>
        <taxon>Bacteria</taxon>
        <taxon>Bacillati</taxon>
        <taxon>Bacillota</taxon>
        <taxon>Clostridia</taxon>
        <taxon>Eubacteriales</taxon>
        <taxon>Oscillospiraceae</taxon>
        <taxon>Faecalibacterium</taxon>
    </lineage>
</organism>
<dbReference type="Gene3D" id="1.10.3290.10">
    <property type="entry name" value="Fido-like domain"/>
    <property type="match status" value="1"/>
</dbReference>
<dbReference type="InterPro" id="IPR036597">
    <property type="entry name" value="Fido-like_dom_sf"/>
</dbReference>
<dbReference type="Proteomes" id="UP000824178">
    <property type="component" value="Unassembled WGS sequence"/>
</dbReference>
<accession>A0A9E2KL78</accession>
<comment type="caution">
    <text evidence="5">The sequence shown here is derived from an EMBL/GenBank/DDBJ whole genome shotgun (WGS) entry which is preliminary data.</text>
</comment>
<evidence type="ECO:0000256" key="2">
    <source>
        <dbReference type="PIRSR" id="PIRSR640198-2"/>
    </source>
</evidence>
<dbReference type="InterPro" id="IPR003812">
    <property type="entry name" value="Fido"/>
</dbReference>
<reference evidence="5" key="2">
    <citation type="submission" date="2021-04" db="EMBL/GenBank/DDBJ databases">
        <authorList>
            <person name="Gilroy R."/>
        </authorList>
    </citation>
    <scope>NUCLEOTIDE SEQUENCE</scope>
    <source>
        <strain evidence="5">742</strain>
    </source>
</reference>
<feature type="binding site" evidence="2">
    <location>
        <begin position="184"/>
        <end position="191"/>
    </location>
    <ligand>
        <name>ATP</name>
        <dbReference type="ChEBI" id="CHEBI:30616"/>
    </ligand>
</feature>
<dbReference type="InterPro" id="IPR036388">
    <property type="entry name" value="WH-like_DNA-bd_sf"/>
</dbReference>
<dbReference type="InterPro" id="IPR040198">
    <property type="entry name" value="Fido_containing"/>
</dbReference>
<dbReference type="EMBL" id="JAHLFH010000135">
    <property type="protein sequence ID" value="MBU3820010.1"/>
    <property type="molecule type" value="Genomic_DNA"/>
</dbReference>
<gene>
    <name evidence="5" type="ORF">H9864_06545</name>
</gene>
<dbReference type="SUPFAM" id="SSF140931">
    <property type="entry name" value="Fic-like"/>
    <property type="match status" value="1"/>
</dbReference>